<accession>A0A9P0QQQ8</accession>
<evidence type="ECO:0000313" key="9">
    <source>
        <dbReference type="Proteomes" id="UP000837801"/>
    </source>
</evidence>
<keyword evidence="2 6" id="KW-0812">Transmembrane</keyword>
<dbReference type="FunFam" id="1.20.1250.20:FF:000308">
    <property type="entry name" value="MFS efflux transporter"/>
    <property type="match status" value="1"/>
</dbReference>
<comment type="caution">
    <text evidence="8">The sequence shown here is derived from an EMBL/GenBank/DDBJ whole genome shotgun (WGS) entry which is preliminary data.</text>
</comment>
<keyword evidence="9" id="KW-1185">Reference proteome</keyword>
<dbReference type="InterPro" id="IPR051788">
    <property type="entry name" value="MFS_Transporter"/>
</dbReference>
<feature type="transmembrane region" description="Helical" evidence="6">
    <location>
        <begin position="249"/>
        <end position="267"/>
    </location>
</feature>
<evidence type="ECO:0000256" key="3">
    <source>
        <dbReference type="ARBA" id="ARBA00022989"/>
    </source>
</evidence>
<sequence length="629" mass="70042">MLEPSVSGTSTNTTSNGENSTNRRGSTASNVENRDEHEFEINNNPVMKRRQSLRPSDRNQNESIAPLSNQYDSIVQNIPESLPTTPGYEISHQMFEKGFQQQKDIGLPVQRPNLYRKDTNLPTDISSWDNSNEIRDAISKIPTRRTSIIPEERINLTGEDDSSVARTFDSGIMTFNNPPKNLWRAISCFCWSFTGGFSDGAPGALLPYIEEYYGISYSIVSLIWMSNAVGFILVALFSHKIQQWFTKRNSILLGCLSSCIMFALVSTGSKFPLIVTGFFFGGIGLAICLSQMNIFLSRLDKASTALGYYHGSYGLGASVSPLIATQFINRGIPWHYFYLILLGLMLFNAGNTYHAFAGSTTDLAPWEHVDEVAHVKDDQEPINASGHEETEIGLQDLGRRASRVSNSSERKQAREMVKDVKPQTEMHLALQNRLTWLMSFFVLFYQGAEVSMGGWIVTYLLDYRHGNSKTVGYVASGFWFGLTLGRLFLTRPFHKYVGARRGIILMAVLSIIAIILTWVIPNVIAAGVFVSIAGVFIGPTYPLMVTLAARILPRKIQVVSLTIMTAFGSSGGAIFPFLVGLISQFSGPFVVLPIFIGLYTSMLVLWIVLPNVEGRDRIGGKMSLWQRFW</sequence>
<feature type="compositionally biased region" description="Low complexity" evidence="5">
    <location>
        <begin position="7"/>
        <end position="22"/>
    </location>
</feature>
<feature type="transmembrane region" description="Helical" evidence="6">
    <location>
        <begin position="334"/>
        <end position="353"/>
    </location>
</feature>
<feature type="domain" description="Major facilitator superfamily (MFS) profile" evidence="7">
    <location>
        <begin position="435"/>
        <end position="629"/>
    </location>
</feature>
<dbReference type="Gene3D" id="1.20.1250.20">
    <property type="entry name" value="MFS general substrate transporter like domains"/>
    <property type="match status" value="1"/>
</dbReference>
<evidence type="ECO:0000256" key="4">
    <source>
        <dbReference type="ARBA" id="ARBA00023136"/>
    </source>
</evidence>
<keyword evidence="4 6" id="KW-0472">Membrane</keyword>
<feature type="transmembrane region" description="Helical" evidence="6">
    <location>
        <begin position="308"/>
        <end position="328"/>
    </location>
</feature>
<protein>
    <recommendedName>
        <fullName evidence="7">Major facilitator superfamily (MFS) profile domain-containing protein</fullName>
    </recommendedName>
</protein>
<feature type="region of interest" description="Disordered" evidence="5">
    <location>
        <begin position="1"/>
        <end position="72"/>
    </location>
</feature>
<feature type="transmembrane region" description="Helical" evidence="6">
    <location>
        <begin position="561"/>
        <end position="583"/>
    </location>
</feature>
<evidence type="ECO:0000256" key="5">
    <source>
        <dbReference type="SAM" id="MobiDB-lite"/>
    </source>
</evidence>
<gene>
    <name evidence="8" type="ORF">CLIB1423_09S00518</name>
</gene>
<evidence type="ECO:0000259" key="7">
    <source>
        <dbReference type="PROSITE" id="PS50850"/>
    </source>
</evidence>
<feature type="transmembrane region" description="Helical" evidence="6">
    <location>
        <begin position="215"/>
        <end position="237"/>
    </location>
</feature>
<dbReference type="InterPro" id="IPR036259">
    <property type="entry name" value="MFS_trans_sf"/>
</dbReference>
<feature type="transmembrane region" description="Helical" evidence="6">
    <location>
        <begin position="589"/>
        <end position="609"/>
    </location>
</feature>
<dbReference type="GO" id="GO:0016020">
    <property type="term" value="C:membrane"/>
    <property type="evidence" value="ECO:0007669"/>
    <property type="project" value="UniProtKB-SubCell"/>
</dbReference>
<evidence type="ECO:0000256" key="2">
    <source>
        <dbReference type="ARBA" id="ARBA00022692"/>
    </source>
</evidence>
<dbReference type="InterPro" id="IPR020846">
    <property type="entry name" value="MFS_dom"/>
</dbReference>
<feature type="transmembrane region" description="Helical" evidence="6">
    <location>
        <begin position="501"/>
        <end position="520"/>
    </location>
</feature>
<dbReference type="PANTHER" id="PTHR23514:SF6">
    <property type="entry name" value="MAJOR FACILITATOR SUPERFAMILY (MFS) PROFILE DOMAIN-CONTAINING PROTEIN"/>
    <property type="match status" value="1"/>
</dbReference>
<organism evidence="8 9">
    <name type="scientific">[Candida] railenensis</name>
    <dbReference type="NCBI Taxonomy" id="45579"/>
    <lineage>
        <taxon>Eukaryota</taxon>
        <taxon>Fungi</taxon>
        <taxon>Dikarya</taxon>
        <taxon>Ascomycota</taxon>
        <taxon>Saccharomycotina</taxon>
        <taxon>Pichiomycetes</taxon>
        <taxon>Debaryomycetaceae</taxon>
        <taxon>Kurtzmaniella</taxon>
    </lineage>
</organism>
<reference evidence="8" key="1">
    <citation type="submission" date="2022-03" db="EMBL/GenBank/DDBJ databases">
        <authorList>
            <person name="Legras J.-L."/>
            <person name="Devillers H."/>
            <person name="Grondin C."/>
        </authorList>
    </citation>
    <scope>NUCLEOTIDE SEQUENCE</scope>
    <source>
        <strain evidence="8">CLIB 1423</strain>
    </source>
</reference>
<dbReference type="EMBL" id="CAKXYY010000009">
    <property type="protein sequence ID" value="CAH2352997.1"/>
    <property type="molecule type" value="Genomic_DNA"/>
</dbReference>
<dbReference type="InterPro" id="IPR011701">
    <property type="entry name" value="MFS"/>
</dbReference>
<feature type="transmembrane region" description="Helical" evidence="6">
    <location>
        <begin position="273"/>
        <end position="296"/>
    </location>
</feature>
<dbReference type="SUPFAM" id="SSF103473">
    <property type="entry name" value="MFS general substrate transporter"/>
    <property type="match status" value="1"/>
</dbReference>
<dbReference type="Pfam" id="PF07690">
    <property type="entry name" value="MFS_1"/>
    <property type="match status" value="1"/>
</dbReference>
<dbReference type="Proteomes" id="UP000837801">
    <property type="component" value="Unassembled WGS sequence"/>
</dbReference>
<dbReference type="AlphaFoldDB" id="A0A9P0QQQ8"/>
<name>A0A9P0QQQ8_9ASCO</name>
<keyword evidence="3 6" id="KW-1133">Transmembrane helix</keyword>
<feature type="transmembrane region" description="Helical" evidence="6">
    <location>
        <begin position="470"/>
        <end position="489"/>
    </location>
</feature>
<evidence type="ECO:0000313" key="8">
    <source>
        <dbReference type="EMBL" id="CAH2352997.1"/>
    </source>
</evidence>
<evidence type="ECO:0000256" key="6">
    <source>
        <dbReference type="SAM" id="Phobius"/>
    </source>
</evidence>
<feature type="compositionally biased region" description="Polar residues" evidence="5">
    <location>
        <begin position="61"/>
        <end position="72"/>
    </location>
</feature>
<feature type="transmembrane region" description="Helical" evidence="6">
    <location>
        <begin position="436"/>
        <end position="458"/>
    </location>
</feature>
<dbReference type="OrthoDB" id="413079at2759"/>
<dbReference type="PROSITE" id="PS50850">
    <property type="entry name" value="MFS"/>
    <property type="match status" value="1"/>
</dbReference>
<dbReference type="GO" id="GO:0022857">
    <property type="term" value="F:transmembrane transporter activity"/>
    <property type="evidence" value="ECO:0007669"/>
    <property type="project" value="InterPro"/>
</dbReference>
<comment type="subcellular location">
    <subcellularLocation>
        <location evidence="1">Membrane</location>
        <topology evidence="1">Multi-pass membrane protein</topology>
    </subcellularLocation>
</comment>
<dbReference type="FunFam" id="1.20.1250.20:FF:000286">
    <property type="entry name" value="MFS efflux transporter"/>
    <property type="match status" value="1"/>
</dbReference>
<evidence type="ECO:0000256" key="1">
    <source>
        <dbReference type="ARBA" id="ARBA00004141"/>
    </source>
</evidence>
<dbReference type="PANTHER" id="PTHR23514">
    <property type="entry name" value="BYPASS OF STOP CODON PROTEIN 6"/>
    <property type="match status" value="1"/>
</dbReference>
<proteinExistence type="predicted"/>
<feature type="transmembrane region" description="Helical" evidence="6">
    <location>
        <begin position="526"/>
        <end position="549"/>
    </location>
</feature>